<protein>
    <submittedName>
        <fullName evidence="1">Uncharacterized protein</fullName>
    </submittedName>
</protein>
<name>A0A8S5QMJ2_9CAUD</name>
<accession>A0A8S5QMJ2</accession>
<proteinExistence type="predicted"/>
<evidence type="ECO:0000313" key="1">
    <source>
        <dbReference type="EMBL" id="DAE20495.1"/>
    </source>
</evidence>
<sequence>MNSGFLFNPGRYPLPGEYCIISENIKFLYYRVLHSGGPDCNTL</sequence>
<dbReference type="EMBL" id="BK015696">
    <property type="protein sequence ID" value="DAE20495.1"/>
    <property type="molecule type" value="Genomic_DNA"/>
</dbReference>
<organism evidence="1">
    <name type="scientific">Siphoviridae sp. ctqwO1</name>
    <dbReference type="NCBI Taxonomy" id="2826472"/>
    <lineage>
        <taxon>Viruses</taxon>
        <taxon>Duplodnaviria</taxon>
        <taxon>Heunggongvirae</taxon>
        <taxon>Uroviricota</taxon>
        <taxon>Caudoviricetes</taxon>
    </lineage>
</organism>
<reference evidence="1" key="1">
    <citation type="journal article" date="2021" name="Proc. Natl. Acad. Sci. U.S.A.">
        <title>A Catalog of Tens of Thousands of Viruses from Human Metagenomes Reveals Hidden Associations with Chronic Diseases.</title>
        <authorList>
            <person name="Tisza M.J."/>
            <person name="Buck C.B."/>
        </authorList>
    </citation>
    <scope>NUCLEOTIDE SEQUENCE</scope>
    <source>
        <strain evidence="1">CtqwO1</strain>
    </source>
</reference>